<dbReference type="HOGENOM" id="CLU_117783_0_0_1"/>
<accession>U9UIV6</accession>
<dbReference type="EMBL" id="KE392251">
    <property type="protein sequence ID" value="ESA20374.1"/>
    <property type="molecule type" value="Genomic_DNA"/>
</dbReference>
<evidence type="ECO:0000313" key="1">
    <source>
        <dbReference type="EMBL" id="ESA20374.1"/>
    </source>
</evidence>
<name>U9UIV6_RHIID</name>
<dbReference type="AlphaFoldDB" id="U9UIV6"/>
<gene>
    <name evidence="1" type="ORF">GLOINDRAFT_84024</name>
</gene>
<organism evidence="1">
    <name type="scientific">Rhizophagus irregularis (strain DAOM 181602 / DAOM 197198 / MUCL 43194)</name>
    <name type="common">Arbuscular mycorrhizal fungus</name>
    <name type="synonym">Glomus intraradices</name>
    <dbReference type="NCBI Taxonomy" id="747089"/>
    <lineage>
        <taxon>Eukaryota</taxon>
        <taxon>Fungi</taxon>
        <taxon>Fungi incertae sedis</taxon>
        <taxon>Mucoromycota</taxon>
        <taxon>Glomeromycotina</taxon>
        <taxon>Glomeromycetes</taxon>
        <taxon>Glomerales</taxon>
        <taxon>Glomeraceae</taxon>
        <taxon>Rhizophagus</taxon>
    </lineage>
</organism>
<protein>
    <submittedName>
        <fullName evidence="1">Uncharacterized protein</fullName>
    </submittedName>
</protein>
<proteinExistence type="predicted"/>
<reference evidence="1" key="1">
    <citation type="submission" date="2013-07" db="EMBL/GenBank/DDBJ databases">
        <title>The genome of an arbuscular mycorrhizal fungus provides insights into the evolution of the oldest plant symbiosis.</title>
        <authorList>
            <consortium name="DOE Joint Genome Institute"/>
            <person name="Tisserant E."/>
            <person name="Malbreil M."/>
            <person name="Kuo A."/>
            <person name="Kohler A."/>
            <person name="Symeonidi A."/>
            <person name="Balestrini R."/>
            <person name="Charron P."/>
            <person name="Duensing N."/>
            <person name="Frei-dit-Frey N."/>
            <person name="Gianinazzi-Pearson V."/>
            <person name="Gilbert B."/>
            <person name="Handa Y."/>
            <person name="Hijri M."/>
            <person name="Kaul R."/>
            <person name="Kawaguchi M."/>
            <person name="Krajinski F."/>
            <person name="Lammers P."/>
            <person name="Lapierre D."/>
            <person name="Masclaux F.G."/>
            <person name="Murat C."/>
            <person name="Morin E."/>
            <person name="Ndikumana S."/>
            <person name="Pagni M."/>
            <person name="Petitpierre D."/>
            <person name="Requena N."/>
            <person name="Rosikiewicz P."/>
            <person name="Riley R."/>
            <person name="Saito K."/>
            <person name="San Clemente H."/>
            <person name="Shapiro H."/>
            <person name="van Tuinen D."/>
            <person name="Becard G."/>
            <person name="Bonfante P."/>
            <person name="Paszkowski U."/>
            <person name="Shachar-Hill Y."/>
            <person name="Young J.P."/>
            <person name="Sanders I.R."/>
            <person name="Henrissat B."/>
            <person name="Rensing S.A."/>
            <person name="Grigoriev I.V."/>
            <person name="Corradi N."/>
            <person name="Roux C."/>
            <person name="Martin F."/>
        </authorList>
    </citation>
    <scope>NUCLEOTIDE SEQUENCE</scope>
    <source>
        <strain evidence="1">DAOM 197198</strain>
    </source>
</reference>
<sequence length="198" mass="22481">MRVLVLPAKISSPVSYVPIGDTRPIEQHNDYQRHYNKILRTNSTITIRFSTEYLLVCSYCLNQDTPVNEYLLHAGIFCPQYGTVIIRHITDGTDVPEYLHYSLQDLVKSYNVMYSAGLVRSGYLSEDKIRKLHELTGVVGAENQKKHDVLHSLTLLFTSVIDLQRTCKDVLEGTDRSKGLVQILNSLVQKNAERASLL</sequence>